<dbReference type="GO" id="GO:0003676">
    <property type="term" value="F:nucleic acid binding"/>
    <property type="evidence" value="ECO:0007669"/>
    <property type="project" value="InterPro"/>
</dbReference>
<evidence type="ECO:0000313" key="3">
    <source>
        <dbReference type="EMBL" id="EGR27344.1"/>
    </source>
</evidence>
<dbReference type="EMBL" id="GL984365">
    <property type="protein sequence ID" value="EGR27344.1"/>
    <property type="molecule type" value="Genomic_DNA"/>
</dbReference>
<keyword evidence="1" id="KW-0812">Transmembrane</keyword>
<name>G0R599_ICHMU</name>
<dbReference type="OrthoDB" id="433457at2759"/>
<keyword evidence="1" id="KW-1133">Transmembrane helix</keyword>
<dbReference type="RefSeq" id="XP_004024228.1">
    <property type="nucleotide sequence ID" value="XM_004024179.1"/>
</dbReference>
<reference evidence="3 4" key="1">
    <citation type="submission" date="2011-07" db="EMBL/GenBank/DDBJ databases">
        <authorList>
            <person name="Coyne R."/>
            <person name="Brami D."/>
            <person name="Johnson J."/>
            <person name="Hostetler J."/>
            <person name="Hannick L."/>
            <person name="Clark T."/>
            <person name="Cassidy-Hanley D."/>
            <person name="Inman J."/>
        </authorList>
    </citation>
    <scope>NUCLEOTIDE SEQUENCE [LARGE SCALE GENOMIC DNA]</scope>
    <source>
        <strain evidence="3 4">G5</strain>
    </source>
</reference>
<dbReference type="Proteomes" id="UP000008983">
    <property type="component" value="Unassembled WGS sequence"/>
</dbReference>
<dbReference type="Pfam" id="PF03178">
    <property type="entry name" value="CPSF_A"/>
    <property type="match status" value="1"/>
</dbReference>
<evidence type="ECO:0000313" key="4">
    <source>
        <dbReference type="Proteomes" id="UP000008983"/>
    </source>
</evidence>
<sequence length="473" mass="55157">MIIGYKPVKLKFLTSNNTQQIACISNEVSVLNLKKIVGSYERYEKTYFNIQNINHIDQFDIAGVEYLIWFSKNYLGIGCVELNQKYHITNFGNNKLQQNDQQSQTELVDICQNYCVSVSIIEKEEQEEQQIISSIFLHSIKNHDLLDFKTIENVCINTLLLLNSLVFIGGENLKNQNNKEGFLSVYKIDNEGKFIYLQTFQFSVPIHHIAQFGQNEICVIIGNESFKIYQINTERNENNFNQKIITEIISQSSNPIIALGLDSNEKNQVVIADSTRGVYLFECSKKEKKAIAVCSSPFPVFCTNTKFLGNDNIFFSDSNGNIFIVRYNEFAENDLEKIKLAVLAYINIGDTITTSIKRKVNTKQINDKYITKDSLNQIIFGTKKGVVGIIMSLNEQTFNVLYDLQESILLKLKCPLNFSYFKWKQVKVRYYFFYFFFNIFIFLECSYIQIRKKHFYRWRYYIQIAKNESYLSK</sequence>
<proteinExistence type="predicted"/>
<accession>G0R599</accession>
<feature type="domain" description="RSE1/DDB1/CPSF1 C-terminal" evidence="2">
    <location>
        <begin position="139"/>
        <end position="426"/>
    </location>
</feature>
<dbReference type="STRING" id="857967.G0R599"/>
<dbReference type="eggNOG" id="KOG1897">
    <property type="taxonomic scope" value="Eukaryota"/>
</dbReference>
<evidence type="ECO:0000256" key="1">
    <source>
        <dbReference type="SAM" id="Phobius"/>
    </source>
</evidence>
<dbReference type="GeneID" id="14903406"/>
<keyword evidence="1" id="KW-0472">Membrane</keyword>
<organism evidence="3 4">
    <name type="scientific">Ichthyophthirius multifiliis</name>
    <name type="common">White spot disease agent</name>
    <name type="synonym">Ich</name>
    <dbReference type="NCBI Taxonomy" id="5932"/>
    <lineage>
        <taxon>Eukaryota</taxon>
        <taxon>Sar</taxon>
        <taxon>Alveolata</taxon>
        <taxon>Ciliophora</taxon>
        <taxon>Intramacronucleata</taxon>
        <taxon>Oligohymenophorea</taxon>
        <taxon>Hymenostomatida</taxon>
        <taxon>Ophryoglenina</taxon>
        <taxon>Ichthyophthirius</taxon>
    </lineage>
</organism>
<dbReference type="InterPro" id="IPR050358">
    <property type="entry name" value="RSE1/DDB1/CFT1"/>
</dbReference>
<gene>
    <name evidence="3" type="ORF">IMG5_197290</name>
</gene>
<dbReference type="InterPro" id="IPR004871">
    <property type="entry name" value="RSE1/DDB1/CPSF1_C"/>
</dbReference>
<dbReference type="AlphaFoldDB" id="G0R599"/>
<dbReference type="SUPFAM" id="SSF50978">
    <property type="entry name" value="WD40 repeat-like"/>
    <property type="match status" value="1"/>
</dbReference>
<feature type="transmembrane region" description="Helical" evidence="1">
    <location>
        <begin position="431"/>
        <end position="450"/>
    </location>
</feature>
<dbReference type="InterPro" id="IPR015943">
    <property type="entry name" value="WD40/YVTN_repeat-like_dom_sf"/>
</dbReference>
<keyword evidence="4" id="KW-1185">Reference proteome</keyword>
<protein>
    <recommendedName>
        <fullName evidence="2">RSE1/DDB1/CPSF1 C-terminal domain-containing protein</fullName>
    </recommendedName>
</protein>
<dbReference type="PANTHER" id="PTHR10644">
    <property type="entry name" value="DNA REPAIR/RNA PROCESSING CPSF FAMILY"/>
    <property type="match status" value="1"/>
</dbReference>
<dbReference type="GO" id="GO:0005634">
    <property type="term" value="C:nucleus"/>
    <property type="evidence" value="ECO:0007669"/>
    <property type="project" value="InterPro"/>
</dbReference>
<dbReference type="InterPro" id="IPR036322">
    <property type="entry name" value="WD40_repeat_dom_sf"/>
</dbReference>
<dbReference type="InParanoid" id="G0R599"/>
<evidence type="ECO:0000259" key="2">
    <source>
        <dbReference type="Pfam" id="PF03178"/>
    </source>
</evidence>
<dbReference type="Gene3D" id="2.130.10.10">
    <property type="entry name" value="YVTN repeat-like/Quinoprotein amine dehydrogenase"/>
    <property type="match status" value="1"/>
</dbReference>